<comment type="caution">
    <text evidence="9">The sequence shown here is derived from an EMBL/GenBank/DDBJ whole genome shotgun (WGS) entry which is preliminary data.</text>
</comment>
<dbReference type="InterPro" id="IPR004841">
    <property type="entry name" value="AA-permease/SLC12A_dom"/>
</dbReference>
<feature type="transmembrane region" description="Helical" evidence="7">
    <location>
        <begin position="163"/>
        <end position="184"/>
    </location>
</feature>
<dbReference type="GO" id="GO:0016020">
    <property type="term" value="C:membrane"/>
    <property type="evidence" value="ECO:0007669"/>
    <property type="project" value="UniProtKB-SubCell"/>
</dbReference>
<evidence type="ECO:0000256" key="5">
    <source>
        <dbReference type="ARBA" id="ARBA00022989"/>
    </source>
</evidence>
<keyword evidence="3 7" id="KW-0812">Transmembrane</keyword>
<dbReference type="PROSITE" id="PS00218">
    <property type="entry name" value="AMINO_ACID_PERMEASE_1"/>
    <property type="match status" value="1"/>
</dbReference>
<feature type="transmembrane region" description="Helical" evidence="7">
    <location>
        <begin position="491"/>
        <end position="508"/>
    </location>
</feature>
<sequence>MTQELNPPHYDRNSSSLPIDEKNKKQYARDVIDKAEVEVYGEVQRELKARHVQFIALGGTIGTGLFVGSAKSLANAGPLSALLAYTFMGVLIYFIMQSLGEIVTYLPLPGAVPSLAVRYIDEAWGFAQGWLYWFSFGVTAAAEITAAALVIDFWDTEHKVNVAVYITILYIVIIGLNLLGVEMYGETEFWFASIKIVTIVGLLLLSFIVCLGGNPKHDRIGFRYWRSPGAMHEYLSMGGAGLFLGLWKVLTQAAFSFGGTELIAITAGETRNPRRNVPKAVRRVFWRILVFYVLGILAIGVLVPYNDPEMSKQIKSGGRGASASPFVIGIKRVGIDVVPHIINGVILSSAWSAGNSFVYAGSRTLYSLALDGKAPSFFKKCTRQGVPLWCVVSIAILTLMAYLNLGSSSSQVFDWFSNLIAIGNIVTWCTILVAFLRFKKGMEVQELSRDDLPFKSRWQPYGSYFALFWLVLIIIFNGFDTFQDGFDTSGFFASYISIILFAVLFFGYKAIKRTRFVKPEEMDFFTGKERIDREAAEWREQLPGTWYAKAWDWLV</sequence>
<keyword evidence="2" id="KW-0813">Transport</keyword>
<evidence type="ECO:0000256" key="7">
    <source>
        <dbReference type="SAM" id="Phobius"/>
    </source>
</evidence>
<feature type="transmembrane region" description="Helical" evidence="7">
    <location>
        <begin position="52"/>
        <end position="70"/>
    </location>
</feature>
<dbReference type="InterPro" id="IPR050524">
    <property type="entry name" value="APC_YAT"/>
</dbReference>
<feature type="domain" description="Amino acid permease/ SLC12A" evidence="8">
    <location>
        <begin position="51"/>
        <end position="517"/>
    </location>
</feature>
<proteinExistence type="predicted"/>
<dbReference type="InterPro" id="IPR004840">
    <property type="entry name" value="Amino_acid_permease_CS"/>
</dbReference>
<evidence type="ECO:0000259" key="8">
    <source>
        <dbReference type="Pfam" id="PF00324"/>
    </source>
</evidence>
<keyword evidence="5 7" id="KW-1133">Transmembrane helix</keyword>
<dbReference type="EMBL" id="LXFE01004208">
    <property type="protein sequence ID" value="OLL21892.1"/>
    <property type="molecule type" value="Genomic_DNA"/>
</dbReference>
<feature type="transmembrane region" description="Helical" evidence="7">
    <location>
        <begin position="190"/>
        <end position="213"/>
    </location>
</feature>
<evidence type="ECO:0000256" key="4">
    <source>
        <dbReference type="ARBA" id="ARBA00022970"/>
    </source>
</evidence>
<keyword evidence="10" id="KW-1185">Reference proteome</keyword>
<dbReference type="Pfam" id="PF00324">
    <property type="entry name" value="AA_permease"/>
    <property type="match status" value="1"/>
</dbReference>
<name>A0A1U7LH68_NEOID</name>
<feature type="transmembrane region" description="Helical" evidence="7">
    <location>
        <begin position="386"/>
        <end position="403"/>
    </location>
</feature>
<dbReference type="Gene3D" id="1.20.1740.10">
    <property type="entry name" value="Amino acid/polyamine transporter I"/>
    <property type="match status" value="1"/>
</dbReference>
<organism evidence="9 10">
    <name type="scientific">Neolecta irregularis (strain DAH-3)</name>
    <dbReference type="NCBI Taxonomy" id="1198029"/>
    <lineage>
        <taxon>Eukaryota</taxon>
        <taxon>Fungi</taxon>
        <taxon>Dikarya</taxon>
        <taxon>Ascomycota</taxon>
        <taxon>Taphrinomycotina</taxon>
        <taxon>Neolectales</taxon>
        <taxon>Neolectaceae</taxon>
        <taxon>Neolecta</taxon>
    </lineage>
</organism>
<dbReference type="PANTHER" id="PTHR43341">
    <property type="entry name" value="AMINO ACID PERMEASE"/>
    <property type="match status" value="1"/>
</dbReference>
<evidence type="ECO:0000256" key="1">
    <source>
        <dbReference type="ARBA" id="ARBA00004141"/>
    </source>
</evidence>
<dbReference type="GO" id="GO:0015171">
    <property type="term" value="F:amino acid transmembrane transporter activity"/>
    <property type="evidence" value="ECO:0007669"/>
    <property type="project" value="TreeGrafter"/>
</dbReference>
<keyword evidence="6 7" id="KW-0472">Membrane</keyword>
<reference evidence="9 10" key="1">
    <citation type="submission" date="2016-04" db="EMBL/GenBank/DDBJ databases">
        <title>Evolutionary innovation and constraint leading to complex multicellularity in the Ascomycota.</title>
        <authorList>
            <person name="Cisse O."/>
            <person name="Nguyen A."/>
            <person name="Hewitt D.A."/>
            <person name="Jedd G."/>
            <person name="Stajich J.E."/>
        </authorList>
    </citation>
    <scope>NUCLEOTIDE SEQUENCE [LARGE SCALE GENOMIC DNA]</scope>
    <source>
        <strain evidence="9 10">DAH-3</strain>
    </source>
</reference>
<dbReference type="AlphaFoldDB" id="A0A1U7LH68"/>
<feature type="transmembrane region" description="Helical" evidence="7">
    <location>
        <begin position="458"/>
        <end position="479"/>
    </location>
</feature>
<dbReference type="OMA" id="QIVFRRR"/>
<evidence type="ECO:0000313" key="9">
    <source>
        <dbReference type="EMBL" id="OLL21892.1"/>
    </source>
</evidence>
<accession>A0A1U7LH68</accession>
<gene>
    <name evidence="9" type="ORF">NEOLI_000994</name>
</gene>
<feature type="transmembrane region" description="Helical" evidence="7">
    <location>
        <begin position="284"/>
        <end position="305"/>
    </location>
</feature>
<dbReference type="PANTHER" id="PTHR43341:SF39">
    <property type="entry name" value="AMINO ACID TRANSPORTER (EUROFUNG)-RELATED"/>
    <property type="match status" value="1"/>
</dbReference>
<feature type="transmembrane region" description="Helical" evidence="7">
    <location>
        <begin position="132"/>
        <end position="151"/>
    </location>
</feature>
<dbReference type="PIRSF" id="PIRSF006060">
    <property type="entry name" value="AA_transporter"/>
    <property type="match status" value="1"/>
</dbReference>
<feature type="transmembrane region" description="Helical" evidence="7">
    <location>
        <begin position="76"/>
        <end position="95"/>
    </location>
</feature>
<keyword evidence="4" id="KW-0029">Amino-acid transport</keyword>
<evidence type="ECO:0000256" key="3">
    <source>
        <dbReference type="ARBA" id="ARBA00022692"/>
    </source>
</evidence>
<dbReference type="OrthoDB" id="3900342at2759"/>
<evidence type="ECO:0000256" key="2">
    <source>
        <dbReference type="ARBA" id="ARBA00022448"/>
    </source>
</evidence>
<evidence type="ECO:0000313" key="10">
    <source>
        <dbReference type="Proteomes" id="UP000186594"/>
    </source>
</evidence>
<dbReference type="Proteomes" id="UP000186594">
    <property type="component" value="Unassembled WGS sequence"/>
</dbReference>
<dbReference type="STRING" id="1198029.A0A1U7LH68"/>
<comment type="subcellular location">
    <subcellularLocation>
        <location evidence="1">Membrane</location>
        <topology evidence="1">Multi-pass membrane protein</topology>
    </subcellularLocation>
</comment>
<dbReference type="FunFam" id="1.20.1740.10:FF:000006">
    <property type="entry name" value="General amino acid permease"/>
    <property type="match status" value="1"/>
</dbReference>
<feature type="transmembrane region" description="Helical" evidence="7">
    <location>
        <begin position="415"/>
        <end position="438"/>
    </location>
</feature>
<evidence type="ECO:0000256" key="6">
    <source>
        <dbReference type="ARBA" id="ARBA00023136"/>
    </source>
</evidence>
<protein>
    <submittedName>
        <fullName evidence="9">Proline-specific permease</fullName>
    </submittedName>
</protein>